<feature type="domain" description="HTH tetR-type" evidence="6">
    <location>
        <begin position="12"/>
        <end position="72"/>
    </location>
</feature>
<dbReference type="STRING" id="396014.BF93_06290"/>
<keyword evidence="8" id="KW-1185">Reference proteome</keyword>
<evidence type="ECO:0000256" key="4">
    <source>
        <dbReference type="ARBA" id="ARBA00023163"/>
    </source>
</evidence>
<dbReference type="GO" id="GO:0003677">
    <property type="term" value="F:DNA binding"/>
    <property type="evidence" value="ECO:0007669"/>
    <property type="project" value="UniProtKB-UniRule"/>
</dbReference>
<dbReference type="OrthoDB" id="7505659at2"/>
<dbReference type="RefSeq" id="WP_038370492.1">
    <property type="nucleotide sequence ID" value="NZ_BAAAOW010000001.1"/>
</dbReference>
<dbReference type="AlphaFoldDB" id="Z9JWT6"/>
<keyword evidence="1" id="KW-0678">Repressor</keyword>
<reference evidence="7 8" key="1">
    <citation type="submission" date="2014-02" db="EMBL/GenBank/DDBJ databases">
        <title>Genome sequence of Brachybacterium phenoliresistens strain W13A50.</title>
        <authorList>
            <person name="Wang X."/>
        </authorList>
    </citation>
    <scope>NUCLEOTIDE SEQUENCE [LARGE SCALE GENOMIC DNA]</scope>
    <source>
        <strain evidence="7 8">W13A50</strain>
    </source>
</reference>
<keyword evidence="3 5" id="KW-0238">DNA-binding</keyword>
<dbReference type="InterPro" id="IPR009057">
    <property type="entry name" value="Homeodomain-like_sf"/>
</dbReference>
<dbReference type="InterPro" id="IPR036271">
    <property type="entry name" value="Tet_transcr_reg_TetR-rel_C_sf"/>
</dbReference>
<comment type="caution">
    <text evidence="7">The sequence shown here is derived from an EMBL/GenBank/DDBJ whole genome shotgun (WGS) entry which is preliminary data.</text>
</comment>
<dbReference type="eggNOG" id="COG1309">
    <property type="taxonomic scope" value="Bacteria"/>
</dbReference>
<evidence type="ECO:0000256" key="3">
    <source>
        <dbReference type="ARBA" id="ARBA00023125"/>
    </source>
</evidence>
<evidence type="ECO:0000256" key="1">
    <source>
        <dbReference type="ARBA" id="ARBA00022491"/>
    </source>
</evidence>
<dbReference type="PANTHER" id="PTHR47506">
    <property type="entry name" value="TRANSCRIPTIONAL REGULATORY PROTEIN"/>
    <property type="match status" value="1"/>
</dbReference>
<dbReference type="InterPro" id="IPR001647">
    <property type="entry name" value="HTH_TetR"/>
</dbReference>
<evidence type="ECO:0000313" key="8">
    <source>
        <dbReference type="Proteomes" id="UP000023067"/>
    </source>
</evidence>
<dbReference type="EMBL" id="JDYK01000002">
    <property type="protein sequence ID" value="EWS82639.1"/>
    <property type="molecule type" value="Genomic_DNA"/>
</dbReference>
<dbReference type="Pfam" id="PF13977">
    <property type="entry name" value="TetR_C_6"/>
    <property type="match status" value="1"/>
</dbReference>
<dbReference type="Pfam" id="PF00440">
    <property type="entry name" value="TetR_N"/>
    <property type="match status" value="1"/>
</dbReference>
<evidence type="ECO:0000259" key="6">
    <source>
        <dbReference type="PROSITE" id="PS50977"/>
    </source>
</evidence>
<dbReference type="InterPro" id="IPR039538">
    <property type="entry name" value="BetI_C"/>
</dbReference>
<dbReference type="HOGENOM" id="CLU_069356_44_1_11"/>
<evidence type="ECO:0000256" key="5">
    <source>
        <dbReference type="PROSITE-ProRule" id="PRU00335"/>
    </source>
</evidence>
<dbReference type="PANTHER" id="PTHR47506:SF6">
    <property type="entry name" value="HTH-TYPE TRANSCRIPTIONAL REPRESSOR NEMR"/>
    <property type="match status" value="1"/>
</dbReference>
<feature type="DNA-binding region" description="H-T-H motif" evidence="5">
    <location>
        <begin position="35"/>
        <end position="54"/>
    </location>
</feature>
<proteinExistence type="predicted"/>
<dbReference type="Gene3D" id="1.10.357.10">
    <property type="entry name" value="Tetracycline Repressor, domain 2"/>
    <property type="match status" value="1"/>
</dbReference>
<protein>
    <submittedName>
        <fullName evidence="7">TetR family transcriptional regulator</fullName>
    </submittedName>
</protein>
<dbReference type="SUPFAM" id="SSF46689">
    <property type="entry name" value="Homeodomain-like"/>
    <property type="match status" value="1"/>
</dbReference>
<dbReference type="PROSITE" id="PS50977">
    <property type="entry name" value="HTH_TETR_2"/>
    <property type="match status" value="1"/>
</dbReference>
<dbReference type="PRINTS" id="PR00455">
    <property type="entry name" value="HTHTETR"/>
</dbReference>
<keyword evidence="4" id="KW-0804">Transcription</keyword>
<evidence type="ECO:0000256" key="2">
    <source>
        <dbReference type="ARBA" id="ARBA00023015"/>
    </source>
</evidence>
<dbReference type="PATRIC" id="fig|396014.3.peg.256"/>
<gene>
    <name evidence="7" type="ORF">BF93_06290</name>
</gene>
<keyword evidence="2" id="KW-0805">Transcription regulation</keyword>
<organism evidence="7 8">
    <name type="scientific">Brachybacterium phenoliresistens</name>
    <dbReference type="NCBI Taxonomy" id="396014"/>
    <lineage>
        <taxon>Bacteria</taxon>
        <taxon>Bacillati</taxon>
        <taxon>Actinomycetota</taxon>
        <taxon>Actinomycetes</taxon>
        <taxon>Micrococcales</taxon>
        <taxon>Dermabacteraceae</taxon>
        <taxon>Brachybacterium</taxon>
    </lineage>
</organism>
<sequence length="211" mass="23164">MPGPRGEYRKSAQRRAQILDAAFEVFSRSGYTASSVNEIARQVGITQTGVLHHFAGGKKALLQAVLEQRDARAEGVLERRTGRAFLAGLVEISRAQASQRGVVQMYRHLSAEAVDPEHPAHRYFRDRLRRIAAAVEGAFCEVAAEGGLREGVDPAQAAQRTLAMTEGLEHLWLMGHEVDMAEDIRRVIDEFLVEPLPSAPDRQDPDAGEGA</sequence>
<dbReference type="SUPFAM" id="SSF48498">
    <property type="entry name" value="Tetracyclin repressor-like, C-terminal domain"/>
    <property type="match status" value="1"/>
</dbReference>
<name>Z9JWT6_9MICO</name>
<accession>Z9JWT6</accession>
<evidence type="ECO:0000313" key="7">
    <source>
        <dbReference type="EMBL" id="EWS82639.1"/>
    </source>
</evidence>
<dbReference type="Proteomes" id="UP000023067">
    <property type="component" value="Unassembled WGS sequence"/>
</dbReference>